<evidence type="ECO:0000256" key="1">
    <source>
        <dbReference type="SAM" id="Phobius"/>
    </source>
</evidence>
<evidence type="ECO:0000313" key="2">
    <source>
        <dbReference type="EMBL" id="CUP49309.1"/>
    </source>
</evidence>
<feature type="transmembrane region" description="Helical" evidence="1">
    <location>
        <begin position="29"/>
        <end position="47"/>
    </location>
</feature>
<organism evidence="2 3">
    <name type="scientific">Hungatella hathewayi</name>
    <dbReference type="NCBI Taxonomy" id="154046"/>
    <lineage>
        <taxon>Bacteria</taxon>
        <taxon>Bacillati</taxon>
        <taxon>Bacillota</taxon>
        <taxon>Clostridia</taxon>
        <taxon>Lachnospirales</taxon>
        <taxon>Lachnospiraceae</taxon>
        <taxon>Hungatella</taxon>
    </lineage>
</organism>
<dbReference type="NCBIfam" id="TIGR04370">
    <property type="entry name" value="glyco_rpt_poly"/>
    <property type="match status" value="1"/>
</dbReference>
<name>A0A174NTW0_9FIRM</name>
<evidence type="ECO:0008006" key="4">
    <source>
        <dbReference type="Google" id="ProtNLM"/>
    </source>
</evidence>
<dbReference type="Proteomes" id="UP000095651">
    <property type="component" value="Unassembled WGS sequence"/>
</dbReference>
<feature type="transmembrane region" description="Helical" evidence="1">
    <location>
        <begin position="399"/>
        <end position="416"/>
    </location>
</feature>
<evidence type="ECO:0000313" key="3">
    <source>
        <dbReference type="Proteomes" id="UP000095651"/>
    </source>
</evidence>
<proteinExistence type="predicted"/>
<feature type="transmembrane region" description="Helical" evidence="1">
    <location>
        <begin position="230"/>
        <end position="252"/>
    </location>
</feature>
<feature type="transmembrane region" description="Helical" evidence="1">
    <location>
        <begin position="202"/>
        <end position="218"/>
    </location>
</feature>
<keyword evidence="1" id="KW-0472">Membrane</keyword>
<sequence>MNLYLLIIILMIELFVSFLLFRQDIISPAFIFSATFLVSAINLLMNVKYWNVQLHMITVVVVSLGVLFFIFGACISDRICRKIKTKRHIEIKYISISTSIKVACVAYVCFVMIGVATYLVTETGGGSLSIAISIFRNLSFTKDSMAFPTLLSTLYFIGRMAGYFWAYVLVNNYFVTKKIDKLILINLILSALLPLFSGERGSIIEIIIGIAILFLLYYQYTEKKRIKFRYVFSAIIVISILAFVFVWVGTFIGREVFSVGETFSIYLGAPLLNLDHWLQKGIISNNFWDKRTLAGLIDIIRPYFNNSQATLSTEFNYRFANGHAVGNVYTIFSSFYFDYGISGVIVFSMIMGMFIQCLFSLCSLKKGNGKIKFIFLTYFYPLGVLSFFGNRFFVTFNYLLIRTVLVWAVMLTTIVNRKIKVKVGLNKTNG</sequence>
<feature type="transmembrane region" description="Helical" evidence="1">
    <location>
        <begin position="6"/>
        <end position="22"/>
    </location>
</feature>
<dbReference type="AlphaFoldDB" id="A0A174NTW0"/>
<dbReference type="RefSeq" id="WP_055660963.1">
    <property type="nucleotide sequence ID" value="NZ_CABIXC010000039.1"/>
</dbReference>
<feature type="transmembrane region" description="Helical" evidence="1">
    <location>
        <begin position="96"/>
        <end position="120"/>
    </location>
</feature>
<keyword evidence="1" id="KW-1133">Transmembrane helix</keyword>
<feature type="transmembrane region" description="Helical" evidence="1">
    <location>
        <begin position="145"/>
        <end position="167"/>
    </location>
</feature>
<feature type="transmembrane region" description="Helical" evidence="1">
    <location>
        <begin position="53"/>
        <end position="75"/>
    </location>
</feature>
<accession>A0A174NTW0</accession>
<feature type="transmembrane region" description="Helical" evidence="1">
    <location>
        <begin position="179"/>
        <end position="196"/>
    </location>
</feature>
<gene>
    <name evidence="2" type="ORF">ERS852407_06096</name>
</gene>
<feature type="transmembrane region" description="Helical" evidence="1">
    <location>
        <begin position="373"/>
        <end position="393"/>
    </location>
</feature>
<dbReference type="EMBL" id="CYZE01000039">
    <property type="protein sequence ID" value="CUP49309.1"/>
    <property type="molecule type" value="Genomic_DNA"/>
</dbReference>
<protein>
    <recommendedName>
        <fullName evidence="4">Oligosaccharide repeat unit polymerase</fullName>
    </recommendedName>
</protein>
<keyword evidence="1" id="KW-0812">Transmembrane</keyword>
<reference evidence="2 3" key="1">
    <citation type="submission" date="2015-09" db="EMBL/GenBank/DDBJ databases">
        <authorList>
            <consortium name="Pathogen Informatics"/>
        </authorList>
    </citation>
    <scope>NUCLEOTIDE SEQUENCE [LARGE SCALE GENOMIC DNA]</scope>
    <source>
        <strain evidence="2 3">2789STDY5608850</strain>
    </source>
</reference>
<feature type="transmembrane region" description="Helical" evidence="1">
    <location>
        <begin position="339"/>
        <end position="361"/>
    </location>
</feature>